<dbReference type="NCBIfam" id="TIGR01841">
    <property type="entry name" value="phasin"/>
    <property type="match status" value="1"/>
</dbReference>
<comment type="caution">
    <text evidence="3">The sequence shown here is derived from an EMBL/GenBank/DDBJ whole genome shotgun (WGS) entry which is preliminary data.</text>
</comment>
<evidence type="ECO:0000313" key="4">
    <source>
        <dbReference type="Proteomes" id="UP001143486"/>
    </source>
</evidence>
<organism evidence="3 4">
    <name type="scientific">Maricaulis virginensis</name>
    <dbReference type="NCBI Taxonomy" id="144022"/>
    <lineage>
        <taxon>Bacteria</taxon>
        <taxon>Pseudomonadati</taxon>
        <taxon>Pseudomonadota</taxon>
        <taxon>Alphaproteobacteria</taxon>
        <taxon>Maricaulales</taxon>
        <taxon>Maricaulaceae</taxon>
        <taxon>Maricaulis</taxon>
    </lineage>
</organism>
<feature type="compositionally biased region" description="Low complexity" evidence="1">
    <location>
        <begin position="70"/>
        <end position="81"/>
    </location>
</feature>
<name>A0A9W6IP14_9PROT</name>
<dbReference type="InterPro" id="IPR018968">
    <property type="entry name" value="Phasin"/>
</dbReference>
<dbReference type="Proteomes" id="UP001143486">
    <property type="component" value="Unassembled WGS sequence"/>
</dbReference>
<reference evidence="3" key="2">
    <citation type="submission" date="2023-01" db="EMBL/GenBank/DDBJ databases">
        <authorList>
            <person name="Sun Q."/>
            <person name="Evtushenko L."/>
        </authorList>
    </citation>
    <scope>NUCLEOTIDE SEQUENCE</scope>
    <source>
        <strain evidence="3">VKM B-1513</strain>
    </source>
</reference>
<dbReference type="EMBL" id="BSFE01000015">
    <property type="protein sequence ID" value="GLK53882.1"/>
    <property type="molecule type" value="Genomic_DNA"/>
</dbReference>
<accession>A0A9W6IP14</accession>
<dbReference type="AlphaFoldDB" id="A0A9W6IP14"/>
<protein>
    <recommendedName>
        <fullName evidence="2">Phasin domain-containing protein</fullName>
    </recommendedName>
</protein>
<evidence type="ECO:0000313" key="3">
    <source>
        <dbReference type="EMBL" id="GLK53882.1"/>
    </source>
</evidence>
<evidence type="ECO:0000259" key="2">
    <source>
        <dbReference type="Pfam" id="PF09361"/>
    </source>
</evidence>
<dbReference type="Pfam" id="PF09361">
    <property type="entry name" value="Phasin_2"/>
    <property type="match status" value="1"/>
</dbReference>
<evidence type="ECO:0000256" key="1">
    <source>
        <dbReference type="SAM" id="MobiDB-lite"/>
    </source>
</evidence>
<reference evidence="3" key="1">
    <citation type="journal article" date="2014" name="Int. J. Syst. Evol. Microbiol.">
        <title>Complete genome sequence of Corynebacterium casei LMG S-19264T (=DSM 44701T), isolated from a smear-ripened cheese.</title>
        <authorList>
            <consortium name="US DOE Joint Genome Institute (JGI-PGF)"/>
            <person name="Walter F."/>
            <person name="Albersmeier A."/>
            <person name="Kalinowski J."/>
            <person name="Ruckert C."/>
        </authorList>
    </citation>
    <scope>NUCLEOTIDE SEQUENCE</scope>
    <source>
        <strain evidence="3">VKM B-1513</strain>
    </source>
</reference>
<proteinExistence type="predicted"/>
<feature type="compositionally biased region" description="Low complexity" evidence="1">
    <location>
        <begin position="12"/>
        <end position="60"/>
    </location>
</feature>
<feature type="domain" description="Phasin" evidence="2">
    <location>
        <begin position="114"/>
        <end position="211"/>
    </location>
</feature>
<keyword evidence="4" id="KW-1185">Reference proteome</keyword>
<feature type="region of interest" description="Disordered" evidence="1">
    <location>
        <begin position="1"/>
        <end position="87"/>
    </location>
</feature>
<dbReference type="InterPro" id="IPR010127">
    <property type="entry name" value="Phasin_subfam-1"/>
</dbReference>
<sequence length="222" mass="23257">MTDDKIQTTGTKASAVQADAPAAPKAAPETVKPVKASSKAAPAKAAAPEKTVGKPAAPKSKPAKVKKAAKPAPQAAARTKASNPMNQTIESMTTASNEALKEGFEKTLKSVTEASNFHKETVDAMIASATVAGKGFETANTNAVTYAKSFMEDSVTATKAFASAKSVQEIFEIQSQFTKTAMDNYLAELNKTTDLFSDVFKDTLKPLNARVSAAVELAQAQR</sequence>
<gene>
    <name evidence="3" type="ORF">GCM10017621_33900</name>
</gene>
<dbReference type="RefSeq" id="WP_271188219.1">
    <property type="nucleotide sequence ID" value="NZ_BSFE01000015.1"/>
</dbReference>